<dbReference type="AlphaFoldDB" id="A0A7J7IIX6"/>
<dbReference type="Gene3D" id="3.40.50.300">
    <property type="entry name" value="P-loop containing nucleotide triphosphate hydrolases"/>
    <property type="match status" value="1"/>
</dbReference>
<keyword evidence="8" id="KW-1185">Reference proteome</keyword>
<accession>A0A7J7IIX6</accession>
<evidence type="ECO:0000313" key="7">
    <source>
        <dbReference type="EMBL" id="KAF6003035.1"/>
    </source>
</evidence>
<dbReference type="InterPro" id="IPR032319">
    <property type="entry name" value="CLP1_P"/>
</dbReference>
<dbReference type="PANTHER" id="PTHR12755:SF3">
    <property type="entry name" value="POLYNUCLEOTIDE 5'-HYDROXYL-KINASE NOL9"/>
    <property type="match status" value="1"/>
</dbReference>
<keyword evidence="4" id="KW-0418">Kinase</keyword>
<keyword evidence="3" id="KW-0547">Nucleotide-binding</keyword>
<evidence type="ECO:0000256" key="3">
    <source>
        <dbReference type="ARBA" id="ARBA00022741"/>
    </source>
</evidence>
<dbReference type="OrthoDB" id="2405412at2759"/>
<keyword evidence="2" id="KW-0808">Transferase</keyword>
<name>A0A7J7IIX6_9RHOD</name>
<gene>
    <name evidence="7" type="ORF">F1559_002983</name>
</gene>
<dbReference type="GO" id="GO:0005634">
    <property type="term" value="C:nucleus"/>
    <property type="evidence" value="ECO:0007669"/>
    <property type="project" value="TreeGrafter"/>
</dbReference>
<dbReference type="InterPro" id="IPR027417">
    <property type="entry name" value="P-loop_NTPase"/>
</dbReference>
<evidence type="ECO:0000256" key="2">
    <source>
        <dbReference type="ARBA" id="ARBA00022679"/>
    </source>
</evidence>
<dbReference type="GO" id="GO:0051731">
    <property type="term" value="F:polynucleotide 5'-hydroxyl-kinase activity"/>
    <property type="evidence" value="ECO:0007669"/>
    <property type="project" value="InterPro"/>
</dbReference>
<evidence type="ECO:0000259" key="6">
    <source>
        <dbReference type="Pfam" id="PF16575"/>
    </source>
</evidence>
<evidence type="ECO:0000313" key="8">
    <source>
        <dbReference type="Proteomes" id="UP000530660"/>
    </source>
</evidence>
<sequence>MKLQNRLAVVLLFRRLEYEPTKLERILEALQTETAPVVLVCGPRKSGKSTLLSLLSFLGWPRFGAPLVMELDVGQNLFLAPGYVSLHALRALAWPVWKAPTERIESFFCGFVTPLSDPQLYATCVEHLWQVGALYRGRRLILVNTLGWTQGYGRSLLQTLIEMIQPNLIVRIDETMPSIGTERSLWTKEASLTTFGDNCTVFHLESAPESSRVRRALSPAHMRASQILHELLQRCDLERSYGTLADYFRWLVWMNSPAFPVVQQLCSVPPWCVALDTISVVFVTDANGTAIIVALCVAQEELGDSTPRRRLLHSPGLGLVRSIDIDNGLLYMITSLPGSVLEQTMALATSPDVQLPAAALQLGGMQAEPYLGLACTGGVEEPASDRTAESRKNLLRRRLRSASTLGA</sequence>
<protein>
    <recommendedName>
        <fullName evidence="6">Clp1 P-loop domain-containing protein</fullName>
    </recommendedName>
</protein>
<dbReference type="GO" id="GO:0000448">
    <property type="term" value="P:cleavage in ITS2 between 5.8S rRNA and LSU-rRNA of tricistronic rRNA transcript (SSU-rRNA, 5.8S rRNA, LSU-rRNA)"/>
    <property type="evidence" value="ECO:0007669"/>
    <property type="project" value="TreeGrafter"/>
</dbReference>
<comment type="caution">
    <text evidence="7">The sequence shown here is derived from an EMBL/GenBank/DDBJ whole genome shotgun (WGS) entry which is preliminary data.</text>
</comment>
<dbReference type="InterPro" id="IPR045116">
    <property type="entry name" value="Clp1/Grc3"/>
</dbReference>
<dbReference type="EMBL" id="VWRR01000008">
    <property type="protein sequence ID" value="KAF6003035.1"/>
    <property type="molecule type" value="Genomic_DNA"/>
</dbReference>
<evidence type="ECO:0000256" key="4">
    <source>
        <dbReference type="ARBA" id="ARBA00022777"/>
    </source>
</evidence>
<organism evidence="7 8">
    <name type="scientific">Cyanidiococcus yangmingshanensis</name>
    <dbReference type="NCBI Taxonomy" id="2690220"/>
    <lineage>
        <taxon>Eukaryota</taxon>
        <taxon>Rhodophyta</taxon>
        <taxon>Bangiophyceae</taxon>
        <taxon>Cyanidiales</taxon>
        <taxon>Cyanidiaceae</taxon>
        <taxon>Cyanidiococcus</taxon>
    </lineage>
</organism>
<proteinExistence type="inferred from homology"/>
<evidence type="ECO:0000256" key="5">
    <source>
        <dbReference type="ARBA" id="ARBA00022840"/>
    </source>
</evidence>
<comment type="similarity">
    <text evidence="1">Belongs to the Clp1 family. NOL9/GRC3 subfamily.</text>
</comment>
<feature type="domain" description="Clp1 P-loop" evidence="6">
    <location>
        <begin position="42"/>
        <end position="174"/>
    </location>
</feature>
<dbReference type="Proteomes" id="UP000530660">
    <property type="component" value="Unassembled WGS sequence"/>
</dbReference>
<reference evidence="7 8" key="1">
    <citation type="journal article" date="2020" name="J. Phycol.">
        <title>Comparative genome analysis reveals Cyanidiococcus gen. nov., a new extremophilic red algal genus sister to Cyanidioschyzon (Cyanidioschyzonaceae, Rhodophyta).</title>
        <authorList>
            <person name="Liu S.-L."/>
            <person name="Chiang Y.-R."/>
            <person name="Yoon H.S."/>
            <person name="Fu H.-Y."/>
        </authorList>
    </citation>
    <scope>NUCLEOTIDE SEQUENCE [LARGE SCALE GENOMIC DNA]</scope>
    <source>
        <strain evidence="7 8">THAL066</strain>
    </source>
</reference>
<keyword evidence="5" id="KW-0067">ATP-binding</keyword>
<dbReference type="GO" id="GO:0005524">
    <property type="term" value="F:ATP binding"/>
    <property type="evidence" value="ECO:0007669"/>
    <property type="project" value="UniProtKB-KW"/>
</dbReference>
<evidence type="ECO:0000256" key="1">
    <source>
        <dbReference type="ARBA" id="ARBA00011003"/>
    </source>
</evidence>
<dbReference type="SUPFAM" id="SSF52540">
    <property type="entry name" value="P-loop containing nucleoside triphosphate hydrolases"/>
    <property type="match status" value="1"/>
</dbReference>
<dbReference type="Pfam" id="PF16575">
    <property type="entry name" value="CLP1_P"/>
    <property type="match status" value="1"/>
</dbReference>
<dbReference type="PANTHER" id="PTHR12755">
    <property type="entry name" value="CLEAVAGE/POLYADENYLATION FACTOR IA SUBUNIT CLP1P"/>
    <property type="match status" value="1"/>
</dbReference>